<dbReference type="Gene3D" id="2.60.120.970">
    <property type="match status" value="1"/>
</dbReference>
<dbReference type="Pfam" id="PF00688">
    <property type="entry name" value="TGFb_propeptide"/>
    <property type="match status" value="1"/>
</dbReference>
<feature type="compositionally biased region" description="Acidic residues" evidence="1">
    <location>
        <begin position="336"/>
        <end position="347"/>
    </location>
</feature>
<organism evidence="4 5">
    <name type="scientific">Cryptotermes secundus</name>
    <dbReference type="NCBI Taxonomy" id="105785"/>
    <lineage>
        <taxon>Eukaryota</taxon>
        <taxon>Metazoa</taxon>
        <taxon>Ecdysozoa</taxon>
        <taxon>Arthropoda</taxon>
        <taxon>Hexapoda</taxon>
        <taxon>Insecta</taxon>
        <taxon>Pterygota</taxon>
        <taxon>Neoptera</taxon>
        <taxon>Polyneoptera</taxon>
        <taxon>Dictyoptera</taxon>
        <taxon>Blattodea</taxon>
        <taxon>Blattoidea</taxon>
        <taxon>Termitoidae</taxon>
        <taxon>Kalotermitidae</taxon>
        <taxon>Cryptotermitinae</taxon>
        <taxon>Cryptotermes</taxon>
    </lineage>
</organism>
<evidence type="ECO:0000259" key="3">
    <source>
        <dbReference type="Pfam" id="PF00688"/>
    </source>
</evidence>
<dbReference type="AlphaFoldDB" id="A0A2J7QUW3"/>
<evidence type="ECO:0000256" key="1">
    <source>
        <dbReference type="SAM" id="MobiDB-lite"/>
    </source>
</evidence>
<evidence type="ECO:0000313" key="5">
    <source>
        <dbReference type="Proteomes" id="UP000235965"/>
    </source>
</evidence>
<feature type="region of interest" description="Disordered" evidence="1">
    <location>
        <begin position="669"/>
        <end position="750"/>
    </location>
</feature>
<evidence type="ECO:0000256" key="2">
    <source>
        <dbReference type="SAM" id="SignalP"/>
    </source>
</evidence>
<feature type="chain" id="PRO_5014559408" description="TGF-beta propeptide domain-containing protein" evidence="2">
    <location>
        <begin position="35"/>
        <end position="750"/>
    </location>
</feature>
<feature type="region of interest" description="Disordered" evidence="1">
    <location>
        <begin position="108"/>
        <end position="142"/>
    </location>
</feature>
<feature type="compositionally biased region" description="Basic and acidic residues" evidence="1">
    <location>
        <begin position="512"/>
        <end position="525"/>
    </location>
</feature>
<keyword evidence="2" id="KW-0732">Signal</keyword>
<proteinExistence type="predicted"/>
<dbReference type="EMBL" id="NEVH01010480">
    <property type="protein sequence ID" value="PNF32365.1"/>
    <property type="molecule type" value="Genomic_DNA"/>
</dbReference>
<dbReference type="EMBL" id="NEVH01010480">
    <property type="protein sequence ID" value="PNF32364.1"/>
    <property type="molecule type" value="Genomic_DNA"/>
</dbReference>
<dbReference type="InParanoid" id="A0A2J7QUW3"/>
<feature type="compositionally biased region" description="Basic and acidic residues" evidence="1">
    <location>
        <begin position="690"/>
        <end position="710"/>
    </location>
</feature>
<dbReference type="OrthoDB" id="6287506at2759"/>
<dbReference type="Proteomes" id="UP000235965">
    <property type="component" value="Unassembled WGS sequence"/>
</dbReference>
<reference evidence="4 5" key="1">
    <citation type="submission" date="2017-12" db="EMBL/GenBank/DDBJ databases">
        <title>Hemimetabolous genomes reveal molecular basis of termite eusociality.</title>
        <authorList>
            <person name="Harrison M.C."/>
            <person name="Jongepier E."/>
            <person name="Robertson H.M."/>
            <person name="Arning N."/>
            <person name="Bitard-Feildel T."/>
            <person name="Chao H."/>
            <person name="Childers C.P."/>
            <person name="Dinh H."/>
            <person name="Doddapaneni H."/>
            <person name="Dugan S."/>
            <person name="Gowin J."/>
            <person name="Greiner C."/>
            <person name="Han Y."/>
            <person name="Hu H."/>
            <person name="Hughes D.S.T."/>
            <person name="Huylmans A.-K."/>
            <person name="Kemena C."/>
            <person name="Kremer L.P.M."/>
            <person name="Lee S.L."/>
            <person name="Lopez-Ezquerra A."/>
            <person name="Mallet L."/>
            <person name="Monroy-Kuhn J.M."/>
            <person name="Moser A."/>
            <person name="Murali S.C."/>
            <person name="Muzny D.M."/>
            <person name="Otani S."/>
            <person name="Piulachs M.-D."/>
            <person name="Poelchau M."/>
            <person name="Qu J."/>
            <person name="Schaub F."/>
            <person name="Wada-Katsumata A."/>
            <person name="Worley K.C."/>
            <person name="Xie Q."/>
            <person name="Ylla G."/>
            <person name="Poulsen M."/>
            <person name="Gibbs R.A."/>
            <person name="Schal C."/>
            <person name="Richards S."/>
            <person name="Belles X."/>
            <person name="Korb J."/>
            <person name="Bornberg-Bauer E."/>
        </authorList>
    </citation>
    <scope>NUCLEOTIDE SEQUENCE [LARGE SCALE GENOMIC DNA]</scope>
    <source>
        <tissue evidence="4">Whole body</tissue>
    </source>
</reference>
<feature type="domain" description="TGF-beta propeptide" evidence="3">
    <location>
        <begin position="370"/>
        <end position="438"/>
    </location>
</feature>
<sequence>MSAKPPFFIPNPDLRFKLFALFLLTSFTLCPVNSRPSTSAASPHHRHVHHENTDIVPQQSEDMGNENQEIIIPEIEVPEEDEFEGVNNEPADAEDYPQQGMFAIPMADAAGNNGGRKGEAKHPKSYHNNGKSGRRNGVDHHSVAKPVQEVNDTNEEIPEDLHLEELNRSLSNGNASNMTASEENYIKLSKNNRESQEFDQADRNKVLRINEIKERIQNYRLGSIIVDPRPTNVPIDELVKLVNLNITHPSPIDAYPMKRRSSHPLCTLPNNTDVDLWVNGNSMNLLFNLTYPAQQNTTVTIIAATLRLYKFAQGNHTLMAYSCKPAIASPNSPDHENEDEQEQEQEPQGDNPVLLEAPELPATPGTVMTDDDKQLRVSVYWYTRSLKKNKVKRKLLDSRMLPVYGKGGWIEFNVRPAVRQWRLLGKNFGLVVEVENEDGDLLKAADYFTAMNCSNEASTSRPLPRVLLQAAQSYLESNYASARTGFDISPIIASGPEFTYTNPISNNFPDTAGRKREAGLGDQDAPRRTVNSPYIYSFLFPVIDLCTIEVPAQEAANAAFLHHAQYLLTQHSTACKNGNLQNHTDFLLMHGTTIRPAQIHPMTEETNKTGDLDVNNGTEEFNNIGHIQHEGHRKDHRHNGHHAARLDVIPEETSSPMQDSPRAVKIRHSRHHLDEKHRPRNQSGNQQFEDTMKRRITNGEDEKESEEFKEQVTWTDENGHEFRKKITFQEVIRSANPLDASALPQRESDR</sequence>
<gene>
    <name evidence="4" type="ORF">B7P43_G10098</name>
</gene>
<evidence type="ECO:0000313" key="4">
    <source>
        <dbReference type="EMBL" id="PNF32365.1"/>
    </source>
</evidence>
<name>A0A2J7QUW3_9NEOP</name>
<comment type="caution">
    <text evidence="4">The sequence shown here is derived from an EMBL/GenBank/DDBJ whole genome shotgun (WGS) entry which is preliminary data.</text>
</comment>
<protein>
    <recommendedName>
        <fullName evidence="3">TGF-beta propeptide domain-containing protein</fullName>
    </recommendedName>
</protein>
<dbReference type="InterPro" id="IPR001111">
    <property type="entry name" value="TGF-b_propeptide"/>
</dbReference>
<feature type="signal peptide" evidence="2">
    <location>
        <begin position="1"/>
        <end position="34"/>
    </location>
</feature>
<keyword evidence="5" id="KW-1185">Reference proteome</keyword>
<feature type="region of interest" description="Disordered" evidence="1">
    <location>
        <begin position="325"/>
        <end position="369"/>
    </location>
</feature>
<accession>A0A2J7QUW3</accession>
<feature type="region of interest" description="Disordered" evidence="1">
    <location>
        <begin position="506"/>
        <end position="525"/>
    </location>
</feature>